<comment type="caution">
    <text evidence="2">The sequence shown here is derived from an EMBL/GenBank/DDBJ whole genome shotgun (WGS) entry which is preliminary data.</text>
</comment>
<keyword evidence="3" id="KW-1185">Reference proteome</keyword>
<dbReference type="Gene3D" id="3.10.450.50">
    <property type="match status" value="1"/>
</dbReference>
<feature type="domain" description="SnoaL-like" evidence="1">
    <location>
        <begin position="18"/>
        <end position="113"/>
    </location>
</feature>
<dbReference type="RefSeq" id="WP_167035674.1">
    <property type="nucleotide sequence ID" value="NZ_BAAANA010000002.1"/>
</dbReference>
<gene>
    <name evidence="2" type="ORF">HLA99_08775</name>
</gene>
<dbReference type="EMBL" id="JABEMB010000010">
    <property type="protein sequence ID" value="NNH03941.1"/>
    <property type="molecule type" value="Genomic_DNA"/>
</dbReference>
<reference evidence="2 3" key="1">
    <citation type="submission" date="2020-05" db="EMBL/GenBank/DDBJ databases">
        <title>MicrobeNet Type strains.</title>
        <authorList>
            <person name="Nicholson A.C."/>
        </authorList>
    </citation>
    <scope>NUCLEOTIDE SEQUENCE [LARGE SCALE GENOMIC DNA]</scope>
    <source>
        <strain evidence="2 3">JCM 14282</strain>
    </source>
</reference>
<dbReference type="Proteomes" id="UP000543598">
    <property type="component" value="Unassembled WGS sequence"/>
</dbReference>
<dbReference type="InterPro" id="IPR037401">
    <property type="entry name" value="SnoaL-like"/>
</dbReference>
<name>A0A7Y2PZ09_9MICO</name>
<dbReference type="InterPro" id="IPR032710">
    <property type="entry name" value="NTF2-like_dom_sf"/>
</dbReference>
<dbReference type="SUPFAM" id="SSF54427">
    <property type="entry name" value="NTF2-like"/>
    <property type="match status" value="1"/>
</dbReference>
<dbReference type="AlphaFoldDB" id="A0A7Y2PZ09"/>
<protein>
    <submittedName>
        <fullName evidence="2">Nuclear transport factor 2 family protein</fullName>
    </submittedName>
</protein>
<evidence type="ECO:0000313" key="3">
    <source>
        <dbReference type="Proteomes" id="UP000543598"/>
    </source>
</evidence>
<evidence type="ECO:0000313" key="2">
    <source>
        <dbReference type="EMBL" id="NNH03941.1"/>
    </source>
</evidence>
<dbReference type="Pfam" id="PF12680">
    <property type="entry name" value="SnoaL_2"/>
    <property type="match status" value="1"/>
</dbReference>
<sequence length="119" mass="12952">MNTSYAPYEPALLPDAVTRYLQRSGENPDREAVASAFATDAVVEDAGSTYTGVSEIRDWIAGSSAEYTYTTTHIGQQQIGDAEWIVVGHLEGDFPGGTVDLRFHFTLEGDRIRSLVIAP</sequence>
<evidence type="ECO:0000259" key="1">
    <source>
        <dbReference type="Pfam" id="PF12680"/>
    </source>
</evidence>
<proteinExistence type="predicted"/>
<accession>A0A7Y2PZ09</accession>
<organism evidence="2 3">
    <name type="scientific">Microbacterium ulmi</name>
    <dbReference type="NCBI Taxonomy" id="179095"/>
    <lineage>
        <taxon>Bacteria</taxon>
        <taxon>Bacillati</taxon>
        <taxon>Actinomycetota</taxon>
        <taxon>Actinomycetes</taxon>
        <taxon>Micrococcales</taxon>
        <taxon>Microbacteriaceae</taxon>
        <taxon>Microbacterium</taxon>
    </lineage>
</organism>